<evidence type="ECO:0000313" key="1">
    <source>
        <dbReference type="EMBL" id="MDA0166299.1"/>
    </source>
</evidence>
<dbReference type="EMBL" id="JAPDOD010000062">
    <property type="protein sequence ID" value="MDA0166299.1"/>
    <property type="molecule type" value="Genomic_DNA"/>
</dbReference>
<comment type="caution">
    <text evidence="1">The sequence shown here is derived from an EMBL/GenBank/DDBJ whole genome shotgun (WGS) entry which is preliminary data.</text>
</comment>
<protein>
    <submittedName>
        <fullName evidence="1">Uncharacterized protein</fullName>
    </submittedName>
</protein>
<proteinExistence type="predicted"/>
<dbReference type="AlphaFoldDB" id="A0A9X3N0R2"/>
<gene>
    <name evidence="1" type="ORF">OM076_38900</name>
</gene>
<evidence type="ECO:0000313" key="2">
    <source>
        <dbReference type="Proteomes" id="UP001149140"/>
    </source>
</evidence>
<name>A0A9X3N0R2_9ACTN</name>
<keyword evidence="2" id="KW-1185">Reference proteome</keyword>
<dbReference type="RefSeq" id="WP_270045556.1">
    <property type="nucleotide sequence ID" value="NZ_JAPDOD010000062.1"/>
</dbReference>
<accession>A0A9X3N0R2</accession>
<organism evidence="1 2">
    <name type="scientific">Solirubrobacter ginsenosidimutans</name>
    <dbReference type="NCBI Taxonomy" id="490573"/>
    <lineage>
        <taxon>Bacteria</taxon>
        <taxon>Bacillati</taxon>
        <taxon>Actinomycetota</taxon>
        <taxon>Thermoleophilia</taxon>
        <taxon>Solirubrobacterales</taxon>
        <taxon>Solirubrobacteraceae</taxon>
        <taxon>Solirubrobacter</taxon>
    </lineage>
</organism>
<reference evidence="1" key="1">
    <citation type="submission" date="2022-10" db="EMBL/GenBank/DDBJ databases">
        <title>The WGS of Solirubrobacter ginsenosidimutans DSM 21036.</title>
        <authorList>
            <person name="Jiang Z."/>
        </authorList>
    </citation>
    <scope>NUCLEOTIDE SEQUENCE</scope>
    <source>
        <strain evidence="1">DSM 21036</strain>
    </source>
</reference>
<dbReference type="Proteomes" id="UP001149140">
    <property type="component" value="Unassembled WGS sequence"/>
</dbReference>
<sequence>MPFRNELIPIDGVDEPQAAGVNEVKWLGDHPVVVRVRTGDATAEIAVRSDDSELARGLRNTPEAVVAST</sequence>